<evidence type="ECO:0000256" key="2">
    <source>
        <dbReference type="SAM" id="Phobius"/>
    </source>
</evidence>
<evidence type="ECO:0000256" key="1">
    <source>
        <dbReference type="SAM" id="MobiDB-lite"/>
    </source>
</evidence>
<evidence type="ECO:0000313" key="3">
    <source>
        <dbReference type="EMBL" id="MFD2024176.1"/>
    </source>
</evidence>
<keyword evidence="2" id="KW-0472">Membrane</keyword>
<dbReference type="RefSeq" id="WP_377196130.1">
    <property type="nucleotide sequence ID" value="NZ_JBHUHF010000001.1"/>
</dbReference>
<evidence type="ECO:0000313" key="4">
    <source>
        <dbReference type="Proteomes" id="UP001597338"/>
    </source>
</evidence>
<keyword evidence="4" id="KW-1185">Reference proteome</keyword>
<proteinExistence type="predicted"/>
<feature type="region of interest" description="Disordered" evidence="1">
    <location>
        <begin position="137"/>
        <end position="169"/>
    </location>
</feature>
<feature type="compositionally biased region" description="Polar residues" evidence="1">
    <location>
        <begin position="1"/>
        <end position="18"/>
    </location>
</feature>
<name>A0ABW4V2U9_9MICO</name>
<sequence length="169" mass="18762">MTTSTLDQTETADTTATKPVSKKRDSRLRAVWQHLAPTKSRDGGLPLVLWAGFYRTVVLAGDYLLAFISAMVVIPSLGAWLHAQSGASQGGLTEAGTVAMWLMPFLFLVALLVAGEIALMRGMWRWATRMIARIRDSRTKETETETESETTVPRARTGRQSKRNHRRST</sequence>
<comment type="caution">
    <text evidence="3">The sequence shown here is derived from an EMBL/GenBank/DDBJ whole genome shotgun (WGS) entry which is preliminary data.</text>
</comment>
<keyword evidence="2" id="KW-0812">Transmembrane</keyword>
<organism evidence="3 4">
    <name type="scientific">Promicromonospora aerolata</name>
    <dbReference type="NCBI Taxonomy" id="195749"/>
    <lineage>
        <taxon>Bacteria</taxon>
        <taxon>Bacillati</taxon>
        <taxon>Actinomycetota</taxon>
        <taxon>Actinomycetes</taxon>
        <taxon>Micrococcales</taxon>
        <taxon>Promicromonosporaceae</taxon>
        <taxon>Promicromonospora</taxon>
    </lineage>
</organism>
<dbReference type="EMBL" id="JBHUHF010000001">
    <property type="protein sequence ID" value="MFD2024176.1"/>
    <property type="molecule type" value="Genomic_DNA"/>
</dbReference>
<feature type="compositionally biased region" description="Basic residues" evidence="1">
    <location>
        <begin position="156"/>
        <end position="169"/>
    </location>
</feature>
<protein>
    <recommendedName>
        <fullName evidence="5">RDD family protein</fullName>
    </recommendedName>
</protein>
<accession>A0ABW4V2U9</accession>
<feature type="region of interest" description="Disordered" evidence="1">
    <location>
        <begin position="1"/>
        <end position="22"/>
    </location>
</feature>
<gene>
    <name evidence="3" type="ORF">ACFSL2_01485</name>
</gene>
<dbReference type="Proteomes" id="UP001597338">
    <property type="component" value="Unassembled WGS sequence"/>
</dbReference>
<feature type="transmembrane region" description="Helical" evidence="2">
    <location>
        <begin position="63"/>
        <end position="81"/>
    </location>
</feature>
<keyword evidence="2" id="KW-1133">Transmembrane helix</keyword>
<reference evidence="4" key="1">
    <citation type="journal article" date="2019" name="Int. J. Syst. Evol. Microbiol.">
        <title>The Global Catalogue of Microorganisms (GCM) 10K type strain sequencing project: providing services to taxonomists for standard genome sequencing and annotation.</title>
        <authorList>
            <consortium name="The Broad Institute Genomics Platform"/>
            <consortium name="The Broad Institute Genome Sequencing Center for Infectious Disease"/>
            <person name="Wu L."/>
            <person name="Ma J."/>
        </authorList>
    </citation>
    <scope>NUCLEOTIDE SEQUENCE [LARGE SCALE GENOMIC DNA]</scope>
    <source>
        <strain evidence="4">CCM 7043</strain>
    </source>
</reference>
<feature type="transmembrane region" description="Helical" evidence="2">
    <location>
        <begin position="101"/>
        <end position="120"/>
    </location>
</feature>
<evidence type="ECO:0008006" key="5">
    <source>
        <dbReference type="Google" id="ProtNLM"/>
    </source>
</evidence>